<evidence type="ECO:0000313" key="6">
    <source>
        <dbReference type="Proteomes" id="UP001160130"/>
    </source>
</evidence>
<dbReference type="Proteomes" id="UP001160130">
    <property type="component" value="Unassembled WGS sequence"/>
</dbReference>
<reference evidence="5 6" key="1">
    <citation type="submission" date="2023-04" db="EMBL/GenBank/DDBJ databases">
        <title>Forest soil microbial communities from Buena Vista Peninsula, Colon Province, Panama.</title>
        <authorList>
            <person name="Bouskill N."/>
        </authorList>
    </citation>
    <scope>NUCLEOTIDE SEQUENCE [LARGE SCALE GENOMIC DNA]</scope>
    <source>
        <strain evidence="5 6">AC80</strain>
    </source>
</reference>
<dbReference type="InterPro" id="IPR009057">
    <property type="entry name" value="Homeodomain-like_sf"/>
</dbReference>
<dbReference type="PROSITE" id="PS01124">
    <property type="entry name" value="HTH_ARAC_FAMILY_2"/>
    <property type="match status" value="1"/>
</dbReference>
<evidence type="ECO:0000313" key="5">
    <source>
        <dbReference type="EMBL" id="MDH6198125.1"/>
    </source>
</evidence>
<feature type="domain" description="HTH araC/xylS-type" evidence="4">
    <location>
        <begin position="184"/>
        <end position="282"/>
    </location>
</feature>
<dbReference type="InterPro" id="IPR018062">
    <property type="entry name" value="HTH_AraC-typ_CS"/>
</dbReference>
<evidence type="ECO:0000256" key="2">
    <source>
        <dbReference type="ARBA" id="ARBA00023125"/>
    </source>
</evidence>
<name>A0ABT6L821_9MYCO</name>
<gene>
    <name evidence="5" type="ORF">M2272_004784</name>
</gene>
<dbReference type="PROSITE" id="PS00041">
    <property type="entry name" value="HTH_ARAC_FAMILY_1"/>
    <property type="match status" value="1"/>
</dbReference>
<dbReference type="EMBL" id="JARXVE010000009">
    <property type="protein sequence ID" value="MDH6198125.1"/>
    <property type="molecule type" value="Genomic_DNA"/>
</dbReference>
<organism evidence="5 6">
    <name type="scientific">Mycolicibacterium frederiksbergense</name>
    <dbReference type="NCBI Taxonomy" id="117567"/>
    <lineage>
        <taxon>Bacteria</taxon>
        <taxon>Bacillati</taxon>
        <taxon>Actinomycetota</taxon>
        <taxon>Actinomycetes</taxon>
        <taxon>Mycobacteriales</taxon>
        <taxon>Mycobacteriaceae</taxon>
        <taxon>Mycolicibacterium</taxon>
    </lineage>
</organism>
<evidence type="ECO:0000256" key="3">
    <source>
        <dbReference type="ARBA" id="ARBA00023163"/>
    </source>
</evidence>
<keyword evidence="2" id="KW-0238">DNA-binding</keyword>
<dbReference type="PRINTS" id="PR00032">
    <property type="entry name" value="HTHARAC"/>
</dbReference>
<dbReference type="Gene3D" id="1.10.10.60">
    <property type="entry name" value="Homeodomain-like"/>
    <property type="match status" value="2"/>
</dbReference>
<keyword evidence="6" id="KW-1185">Reference proteome</keyword>
<dbReference type="SUPFAM" id="SSF46689">
    <property type="entry name" value="Homeodomain-like"/>
    <property type="match status" value="2"/>
</dbReference>
<dbReference type="InterPro" id="IPR018060">
    <property type="entry name" value="HTH_AraC"/>
</dbReference>
<protein>
    <submittedName>
        <fullName evidence="5">AraC family transcriptional regulator</fullName>
    </submittedName>
</protein>
<dbReference type="PANTHER" id="PTHR46796:SF6">
    <property type="entry name" value="ARAC SUBFAMILY"/>
    <property type="match status" value="1"/>
</dbReference>
<dbReference type="InterPro" id="IPR020449">
    <property type="entry name" value="Tscrpt_reg_AraC-type_HTH"/>
</dbReference>
<evidence type="ECO:0000259" key="4">
    <source>
        <dbReference type="PROSITE" id="PS01124"/>
    </source>
</evidence>
<accession>A0ABT6L821</accession>
<sequence>MASRIWDGSRARSTRTVLSNTHASVAGMAFRFVSEQITAPTDWCFEEPHHVIVVHRSGQLKSLEVVFDRGPSGQAVPQVGDVWVIPAGHRYAALAFGDTVQFCELAVPTAALAERDLAPRIRCRDPLVHQVIERMSTVIDRTDVASRLLTESLAEALRLHLSDQFATTNPRDQRRPRLDQAVCDGLLEYLEYNLDSEITLGNLAAHVDMTIAEFSVAFTETFHTTPYQFVLDRRIQRAKTLLTTSDLSITETSAAVGFSTPSHFTTTFKNRVGVTPSAYRRNAL</sequence>
<dbReference type="PANTHER" id="PTHR46796">
    <property type="entry name" value="HTH-TYPE TRANSCRIPTIONAL ACTIVATOR RHAS-RELATED"/>
    <property type="match status" value="1"/>
</dbReference>
<comment type="caution">
    <text evidence="5">The sequence shown here is derived from an EMBL/GenBank/DDBJ whole genome shotgun (WGS) entry which is preliminary data.</text>
</comment>
<dbReference type="InterPro" id="IPR050204">
    <property type="entry name" value="AraC_XylS_family_regulators"/>
</dbReference>
<keyword evidence="1" id="KW-0805">Transcription regulation</keyword>
<dbReference type="Pfam" id="PF12833">
    <property type="entry name" value="HTH_18"/>
    <property type="match status" value="1"/>
</dbReference>
<keyword evidence="3" id="KW-0804">Transcription</keyword>
<proteinExistence type="predicted"/>
<dbReference type="SMART" id="SM00342">
    <property type="entry name" value="HTH_ARAC"/>
    <property type="match status" value="1"/>
</dbReference>
<evidence type="ECO:0000256" key="1">
    <source>
        <dbReference type="ARBA" id="ARBA00023015"/>
    </source>
</evidence>